<dbReference type="HOGENOM" id="CLU_3363991_0_0_0"/>
<dbReference type="KEGG" id="nde:NIDE3698"/>
<dbReference type="Proteomes" id="UP000001660">
    <property type="component" value="Chromosome"/>
</dbReference>
<evidence type="ECO:0000313" key="1">
    <source>
        <dbReference type="EMBL" id="CBK43376.1"/>
    </source>
</evidence>
<sequence length="35" mass="3859">MKDNVVACGIKPAGEYDGHSNFKKLVSQGYQIITF</sequence>
<reference evidence="1 2" key="1">
    <citation type="journal article" date="2010" name="Proc. Natl. Acad. Sci. U.S.A.">
        <title>A Nitrospira metagenome illuminates the physiology and evolution of globally important nitrite-oxidizing bacteria.</title>
        <authorList>
            <person name="Lucker S."/>
            <person name="Wagner M."/>
            <person name="Maixner F."/>
            <person name="Pelletier E."/>
            <person name="Koch H."/>
            <person name="Vacherie B."/>
            <person name="Rattei T."/>
            <person name="Sinninghe Damste J."/>
            <person name="Spieck E."/>
            <person name="Le Paslier D."/>
            <person name="Daims H."/>
        </authorList>
    </citation>
    <scope>NUCLEOTIDE SEQUENCE [LARGE SCALE GENOMIC DNA]</scope>
</reference>
<name>D8P7N0_9BACT</name>
<proteinExistence type="predicted"/>
<accession>D8P7N0</accession>
<dbReference type="STRING" id="330214.NIDE3698"/>
<evidence type="ECO:0000313" key="2">
    <source>
        <dbReference type="Proteomes" id="UP000001660"/>
    </source>
</evidence>
<organism evidence="1 2">
    <name type="scientific">Nitrospira defluvii</name>
    <dbReference type="NCBI Taxonomy" id="330214"/>
    <lineage>
        <taxon>Bacteria</taxon>
        <taxon>Pseudomonadati</taxon>
        <taxon>Nitrospirota</taxon>
        <taxon>Nitrospiria</taxon>
        <taxon>Nitrospirales</taxon>
        <taxon>Nitrospiraceae</taxon>
        <taxon>Nitrospira</taxon>
    </lineage>
</organism>
<gene>
    <name evidence="1" type="ORF">NIDE3698</name>
</gene>
<keyword evidence="2" id="KW-1185">Reference proteome</keyword>
<dbReference type="AlphaFoldDB" id="D8P7N0"/>
<dbReference type="EMBL" id="FP929003">
    <property type="protein sequence ID" value="CBK43376.1"/>
    <property type="molecule type" value="Genomic_DNA"/>
</dbReference>
<protein>
    <submittedName>
        <fullName evidence="1">Uncharacterized protein</fullName>
    </submittedName>
</protein>